<accession>A0A8T0A0Z8</accession>
<protein>
    <submittedName>
        <fullName evidence="1">Uncharacterized protein</fullName>
    </submittedName>
</protein>
<keyword evidence="2" id="KW-1185">Reference proteome</keyword>
<sequence length="68" mass="7960">MVGGKTISFRLPNLLICYESQFGLNKIGGNWKPNERFIVEKTSRFKLCQNCIEEGKCKNNNNNEWNEY</sequence>
<evidence type="ECO:0000313" key="2">
    <source>
        <dbReference type="Proteomes" id="UP000605970"/>
    </source>
</evidence>
<gene>
    <name evidence="1" type="ORF">Mgra_00001610</name>
</gene>
<evidence type="ECO:0000313" key="1">
    <source>
        <dbReference type="EMBL" id="KAF7639085.1"/>
    </source>
</evidence>
<organism evidence="1 2">
    <name type="scientific">Meloidogyne graminicola</name>
    <dbReference type="NCBI Taxonomy" id="189291"/>
    <lineage>
        <taxon>Eukaryota</taxon>
        <taxon>Metazoa</taxon>
        <taxon>Ecdysozoa</taxon>
        <taxon>Nematoda</taxon>
        <taxon>Chromadorea</taxon>
        <taxon>Rhabditida</taxon>
        <taxon>Tylenchina</taxon>
        <taxon>Tylenchomorpha</taxon>
        <taxon>Tylenchoidea</taxon>
        <taxon>Meloidogynidae</taxon>
        <taxon>Meloidogyninae</taxon>
        <taxon>Meloidogyne</taxon>
    </lineage>
</organism>
<proteinExistence type="predicted"/>
<dbReference type="AlphaFoldDB" id="A0A8T0A0Z8"/>
<dbReference type="EMBL" id="JABEBT010000008">
    <property type="protein sequence ID" value="KAF7639085.1"/>
    <property type="molecule type" value="Genomic_DNA"/>
</dbReference>
<reference evidence="1" key="1">
    <citation type="journal article" date="2020" name="Ecol. Evol.">
        <title>Genome structure and content of the rice root-knot nematode (Meloidogyne graminicola).</title>
        <authorList>
            <person name="Phan N.T."/>
            <person name="Danchin E.G.J."/>
            <person name="Klopp C."/>
            <person name="Perfus-Barbeoch L."/>
            <person name="Kozlowski D.K."/>
            <person name="Koutsovoulos G.D."/>
            <person name="Lopez-Roques C."/>
            <person name="Bouchez O."/>
            <person name="Zahm M."/>
            <person name="Besnard G."/>
            <person name="Bellafiore S."/>
        </authorList>
    </citation>
    <scope>NUCLEOTIDE SEQUENCE</scope>
    <source>
        <strain evidence="1">VN-18</strain>
    </source>
</reference>
<name>A0A8T0A0Z8_9BILA</name>
<comment type="caution">
    <text evidence="1">The sequence shown here is derived from an EMBL/GenBank/DDBJ whole genome shotgun (WGS) entry which is preliminary data.</text>
</comment>
<dbReference type="Proteomes" id="UP000605970">
    <property type="component" value="Unassembled WGS sequence"/>
</dbReference>